<dbReference type="eggNOG" id="COG2885">
    <property type="taxonomic scope" value="Bacteria"/>
</dbReference>
<dbReference type="InterPro" id="IPR036737">
    <property type="entry name" value="OmpA-like_sf"/>
</dbReference>
<evidence type="ECO:0000313" key="6">
    <source>
        <dbReference type="EMBL" id="KCZ55881.1"/>
    </source>
</evidence>
<dbReference type="RefSeq" id="WP_051601109.1">
    <property type="nucleotide sequence ID" value="NZ_AWFF01000026.1"/>
</dbReference>
<dbReference type="STRING" id="1280946.HY29_09760"/>
<dbReference type="CDD" id="cd07185">
    <property type="entry name" value="OmpA_C-like"/>
    <property type="match status" value="1"/>
</dbReference>
<dbReference type="AlphaFoldDB" id="A0A062U6A4"/>
<dbReference type="InterPro" id="IPR006665">
    <property type="entry name" value="OmpA-like"/>
</dbReference>
<keyword evidence="4" id="KW-0732">Signal</keyword>
<dbReference type="Proteomes" id="UP000027037">
    <property type="component" value="Unassembled WGS sequence"/>
</dbReference>
<dbReference type="EMBL" id="AWFF01000026">
    <property type="protein sequence ID" value="KCZ55881.1"/>
    <property type="molecule type" value="Genomic_DNA"/>
</dbReference>
<evidence type="ECO:0000259" key="5">
    <source>
        <dbReference type="PROSITE" id="PS51123"/>
    </source>
</evidence>
<dbReference type="SUPFAM" id="SSF103088">
    <property type="entry name" value="OmpA-like"/>
    <property type="match status" value="1"/>
</dbReference>
<comment type="subcellular location">
    <subcellularLocation>
        <location evidence="1">Membrane</location>
    </subcellularLocation>
</comment>
<evidence type="ECO:0000313" key="7">
    <source>
        <dbReference type="Proteomes" id="UP000027037"/>
    </source>
</evidence>
<feature type="chain" id="PRO_5001618918" description="OmpA-like domain-containing protein" evidence="4">
    <location>
        <begin position="21"/>
        <end position="156"/>
    </location>
</feature>
<sequence>MKILSLTLASAVTATMAAHAELPAPPQEPLTYAPAPKACTTEEFTIYFERGVTRLGDQADAVLDAVADDLSDCRYARIEVTGDSDAAGPVDLNRKVSDERAQAVVEGLKARNITAGHIGIEPKGEARAYAANGYAEPLNRKATVRLVPVNSDQRAS</sequence>
<gene>
    <name evidence="6" type="ORF">HY29_09760</name>
</gene>
<keyword evidence="2 3" id="KW-0472">Membrane</keyword>
<feature type="domain" description="OmpA-like" evidence="5">
    <location>
        <begin position="35"/>
        <end position="156"/>
    </location>
</feature>
<evidence type="ECO:0000256" key="4">
    <source>
        <dbReference type="SAM" id="SignalP"/>
    </source>
</evidence>
<protein>
    <recommendedName>
        <fullName evidence="5">OmpA-like domain-containing protein</fullName>
    </recommendedName>
</protein>
<dbReference type="PROSITE" id="PS51123">
    <property type="entry name" value="OMPA_2"/>
    <property type="match status" value="1"/>
</dbReference>
<feature type="signal peptide" evidence="4">
    <location>
        <begin position="1"/>
        <end position="20"/>
    </location>
</feature>
<keyword evidence="7" id="KW-1185">Reference proteome</keyword>
<name>A0A062U6A4_9PROT</name>
<organism evidence="6 7">
    <name type="scientific">Hyphomonas beringensis</name>
    <dbReference type="NCBI Taxonomy" id="1280946"/>
    <lineage>
        <taxon>Bacteria</taxon>
        <taxon>Pseudomonadati</taxon>
        <taxon>Pseudomonadota</taxon>
        <taxon>Alphaproteobacteria</taxon>
        <taxon>Hyphomonadales</taxon>
        <taxon>Hyphomonadaceae</taxon>
        <taxon>Hyphomonas</taxon>
    </lineage>
</organism>
<comment type="caution">
    <text evidence="6">The sequence shown here is derived from an EMBL/GenBank/DDBJ whole genome shotgun (WGS) entry which is preliminary data.</text>
</comment>
<dbReference type="PATRIC" id="fig|1280946.3.peg.748"/>
<evidence type="ECO:0000256" key="3">
    <source>
        <dbReference type="PROSITE-ProRule" id="PRU00473"/>
    </source>
</evidence>
<proteinExistence type="predicted"/>
<evidence type="ECO:0000256" key="1">
    <source>
        <dbReference type="ARBA" id="ARBA00004370"/>
    </source>
</evidence>
<dbReference type="GO" id="GO:0016020">
    <property type="term" value="C:membrane"/>
    <property type="evidence" value="ECO:0007669"/>
    <property type="project" value="UniProtKB-SubCell"/>
</dbReference>
<dbReference type="PRINTS" id="PR01021">
    <property type="entry name" value="OMPADOMAIN"/>
</dbReference>
<dbReference type="Gene3D" id="3.30.1330.60">
    <property type="entry name" value="OmpA-like domain"/>
    <property type="match status" value="1"/>
</dbReference>
<accession>A0A062U6A4</accession>
<dbReference type="InterPro" id="IPR006664">
    <property type="entry name" value="OMP_bac"/>
</dbReference>
<reference evidence="6 7" key="1">
    <citation type="journal article" date="2014" name="Antonie Van Leeuwenhoek">
        <title>Hyphomonas beringensis sp. nov. and Hyphomonas chukchiensis sp. nov., isolated from surface seawater of the Bering Sea and Chukchi Sea.</title>
        <authorList>
            <person name="Li C."/>
            <person name="Lai Q."/>
            <person name="Li G."/>
            <person name="Dong C."/>
            <person name="Wang J."/>
            <person name="Liao Y."/>
            <person name="Shao Z."/>
        </authorList>
    </citation>
    <scope>NUCLEOTIDE SEQUENCE [LARGE SCALE GENOMIC DNA]</scope>
    <source>
        <strain evidence="6 7">25B14_1</strain>
    </source>
</reference>
<evidence type="ECO:0000256" key="2">
    <source>
        <dbReference type="ARBA" id="ARBA00023136"/>
    </source>
</evidence>
<dbReference type="Pfam" id="PF00691">
    <property type="entry name" value="OmpA"/>
    <property type="match status" value="1"/>
</dbReference>
<dbReference type="OrthoDB" id="7619845at2"/>